<dbReference type="InterPro" id="IPR011705">
    <property type="entry name" value="BACK"/>
</dbReference>
<dbReference type="Pfam" id="PF07707">
    <property type="entry name" value="BACK"/>
    <property type="match status" value="1"/>
</dbReference>
<accession>A0A8D2L4V4</accession>
<keyword evidence="6" id="KW-1185">Reference proteome</keyword>
<feature type="transmembrane region" description="Helical" evidence="3">
    <location>
        <begin position="591"/>
        <end position="610"/>
    </location>
</feature>
<evidence type="ECO:0000256" key="1">
    <source>
        <dbReference type="ARBA" id="ARBA00022441"/>
    </source>
</evidence>
<dbReference type="SMART" id="SM00875">
    <property type="entry name" value="BACK"/>
    <property type="match status" value="1"/>
</dbReference>
<dbReference type="Ensembl" id="ENSVKKT00000017200.1">
    <property type="protein sequence ID" value="ENSVKKP00000016784.1"/>
    <property type="gene ID" value="ENSVKKG00000011470.1"/>
</dbReference>
<dbReference type="Gene3D" id="3.30.710.10">
    <property type="entry name" value="Potassium Channel Kv1.1, Chain A"/>
    <property type="match status" value="1"/>
</dbReference>
<proteinExistence type="predicted"/>
<dbReference type="InterPro" id="IPR006652">
    <property type="entry name" value="Kelch_1"/>
</dbReference>
<name>A0A8D2L4V4_VARKO</name>
<dbReference type="SMART" id="SM00612">
    <property type="entry name" value="Kelch"/>
    <property type="match status" value="6"/>
</dbReference>
<feature type="domain" description="BTB" evidence="4">
    <location>
        <begin position="110"/>
        <end position="174"/>
    </location>
</feature>
<evidence type="ECO:0000256" key="3">
    <source>
        <dbReference type="SAM" id="Phobius"/>
    </source>
</evidence>
<dbReference type="GO" id="GO:0046329">
    <property type="term" value="P:negative regulation of JNK cascade"/>
    <property type="evidence" value="ECO:0007669"/>
    <property type="project" value="TreeGrafter"/>
</dbReference>
<protein>
    <recommendedName>
        <fullName evidence="4">BTB domain-containing protein</fullName>
    </recommendedName>
</protein>
<keyword evidence="3" id="KW-1133">Transmembrane helix</keyword>
<sequence>MYMNERVPTVFLGQVTTFFTTFPLYRQRFAPMAPKKKAPKKSKLERVESAKNTTLLEDPSLDIDHQQQLDGLFENGSDGFLCTATEVTNPSHGASAMAEMQRMQQEQVLCDLTIVTKTKTFSVHKLVLSSCSEYFRNLLRRNSRLQQVDLKDISALGLATVISYAYTGKLSLSLYTIGSIISTANHLQMHALLNMCTDFLNQEMNVENWMYIANMADVYNLSQTKDAARIFIREHFLEFSNTEQFMKLTFDQLNELLMDDYLQFPSEVMVFQIAMKWLEFDPKRIKHAADLLHNVRFGTIPAQDLINYVQPVPCMMQNPECHRLLVDAMNYHLLPYQQNDLQSRRTKIRGSCKVLLAVGGRPCSSEKALSKDVSYRDQEGNWNKLTEMPTKCFNQCVVVMDGFLYVAGGEDQNDARNQAKHAISNLCRYDPRFSTWLHLASMSHKRTHFSLSAFNGHLYAVGGRNSKGTLNSLERYVPSANSWQAKADTELPRCCHASVVVGGKILVTGGYVNNAYSRTVCSYDPATDSWRDCAWLSSPRGWHGAAAAADRAYVLGGSQLGARGERVDVLPVECYDPSTNQWSYVAPLPTGLSMAGVATLGGLILLVGGWNESGKKYEKRIQAYNPDLDDWAEEGELPEGTVGVSCCTIALPHSSARESRASSAASAAISI</sequence>
<reference evidence="5" key="1">
    <citation type="submission" date="2025-08" db="UniProtKB">
        <authorList>
            <consortium name="Ensembl"/>
        </authorList>
    </citation>
    <scope>IDENTIFICATION</scope>
</reference>
<dbReference type="Gene3D" id="1.25.40.420">
    <property type="match status" value="1"/>
</dbReference>
<dbReference type="Pfam" id="PF01344">
    <property type="entry name" value="Kelch_1"/>
    <property type="match status" value="2"/>
</dbReference>
<dbReference type="SUPFAM" id="SSF54695">
    <property type="entry name" value="POZ domain"/>
    <property type="match status" value="1"/>
</dbReference>
<evidence type="ECO:0000256" key="2">
    <source>
        <dbReference type="ARBA" id="ARBA00022737"/>
    </source>
</evidence>
<dbReference type="Gene3D" id="2.120.10.80">
    <property type="entry name" value="Kelch-type beta propeller"/>
    <property type="match status" value="1"/>
</dbReference>
<dbReference type="OMA" id="QERFLCD"/>
<keyword evidence="1" id="KW-0880">Kelch repeat</keyword>
<dbReference type="PIRSF" id="PIRSF037037">
    <property type="entry name" value="Kelch-like_protein_gigaxonin"/>
    <property type="match status" value="1"/>
</dbReference>
<organism evidence="5 6">
    <name type="scientific">Varanus komodoensis</name>
    <name type="common">Komodo dragon</name>
    <dbReference type="NCBI Taxonomy" id="61221"/>
    <lineage>
        <taxon>Eukaryota</taxon>
        <taxon>Metazoa</taxon>
        <taxon>Chordata</taxon>
        <taxon>Craniata</taxon>
        <taxon>Vertebrata</taxon>
        <taxon>Euteleostomi</taxon>
        <taxon>Lepidosauria</taxon>
        <taxon>Squamata</taxon>
        <taxon>Bifurcata</taxon>
        <taxon>Unidentata</taxon>
        <taxon>Episquamata</taxon>
        <taxon>Toxicofera</taxon>
        <taxon>Anguimorpha</taxon>
        <taxon>Paleoanguimorpha</taxon>
        <taxon>Varanoidea</taxon>
        <taxon>Varanidae</taxon>
        <taxon>Varanus</taxon>
    </lineage>
</organism>
<dbReference type="PROSITE" id="PS50097">
    <property type="entry name" value="BTB"/>
    <property type="match status" value="1"/>
</dbReference>
<dbReference type="SMART" id="SM00225">
    <property type="entry name" value="BTB"/>
    <property type="match status" value="1"/>
</dbReference>
<reference evidence="5" key="2">
    <citation type="submission" date="2025-09" db="UniProtKB">
        <authorList>
            <consortium name="Ensembl"/>
        </authorList>
    </citation>
    <scope>IDENTIFICATION</scope>
</reference>
<evidence type="ECO:0000313" key="6">
    <source>
        <dbReference type="Proteomes" id="UP000694545"/>
    </source>
</evidence>
<keyword evidence="3" id="KW-0812">Transmembrane</keyword>
<dbReference type="PANTHER" id="PTHR45632">
    <property type="entry name" value="LD33804P"/>
    <property type="match status" value="1"/>
</dbReference>
<dbReference type="Pfam" id="PF00651">
    <property type="entry name" value="BTB"/>
    <property type="match status" value="1"/>
</dbReference>
<evidence type="ECO:0000313" key="5">
    <source>
        <dbReference type="Ensembl" id="ENSVKKP00000016784.1"/>
    </source>
</evidence>
<dbReference type="GO" id="GO:0005634">
    <property type="term" value="C:nucleus"/>
    <property type="evidence" value="ECO:0007669"/>
    <property type="project" value="TreeGrafter"/>
</dbReference>
<dbReference type="InterPro" id="IPR017096">
    <property type="entry name" value="BTB-kelch_protein"/>
</dbReference>
<keyword evidence="3" id="KW-0472">Membrane</keyword>
<dbReference type="InterPro" id="IPR000210">
    <property type="entry name" value="BTB/POZ_dom"/>
</dbReference>
<dbReference type="Proteomes" id="UP000694545">
    <property type="component" value="Unplaced"/>
</dbReference>
<dbReference type="SUPFAM" id="SSF117281">
    <property type="entry name" value="Kelch motif"/>
    <property type="match status" value="1"/>
</dbReference>
<dbReference type="AlphaFoldDB" id="A0A8D2L4V4"/>
<evidence type="ECO:0000259" key="4">
    <source>
        <dbReference type="PROSITE" id="PS50097"/>
    </source>
</evidence>
<keyword evidence="2" id="KW-0677">Repeat</keyword>
<dbReference type="InterPro" id="IPR011333">
    <property type="entry name" value="SKP1/BTB/POZ_sf"/>
</dbReference>
<dbReference type="GO" id="GO:0005737">
    <property type="term" value="C:cytoplasm"/>
    <property type="evidence" value="ECO:0007669"/>
    <property type="project" value="UniProtKB-ARBA"/>
</dbReference>
<dbReference type="PANTHER" id="PTHR45632:SF17">
    <property type="entry name" value="KELCH-LIKE PROTEIN 31"/>
    <property type="match status" value="1"/>
</dbReference>
<dbReference type="InterPro" id="IPR015915">
    <property type="entry name" value="Kelch-typ_b-propeller"/>
</dbReference>
<dbReference type="Pfam" id="PF24681">
    <property type="entry name" value="Kelch_KLHDC2_KLHL20_DRC7"/>
    <property type="match status" value="1"/>
</dbReference>